<dbReference type="RefSeq" id="WP_345100290.1">
    <property type="nucleotide sequence ID" value="NZ_BAABCV010000001.1"/>
</dbReference>
<dbReference type="Pfam" id="PF13620">
    <property type="entry name" value="CarboxypepD_reg"/>
    <property type="match status" value="1"/>
</dbReference>
<dbReference type="EMBL" id="BAABCV010000001">
    <property type="protein sequence ID" value="GAA4084273.1"/>
    <property type="molecule type" value="Genomic_DNA"/>
</dbReference>
<evidence type="ECO:0000313" key="3">
    <source>
        <dbReference type="EMBL" id="GAA4084273.1"/>
    </source>
</evidence>
<dbReference type="InterPro" id="IPR008969">
    <property type="entry name" value="CarboxyPept-like_regulatory"/>
</dbReference>
<accession>A0ABP7W9L9</accession>
<organism evidence="3 4">
    <name type="scientific">Mucilaginibacter panaciglaebae</name>
    <dbReference type="NCBI Taxonomy" id="502331"/>
    <lineage>
        <taxon>Bacteria</taxon>
        <taxon>Pseudomonadati</taxon>
        <taxon>Bacteroidota</taxon>
        <taxon>Sphingobacteriia</taxon>
        <taxon>Sphingobacteriales</taxon>
        <taxon>Sphingobacteriaceae</taxon>
        <taxon>Mucilaginibacter</taxon>
    </lineage>
</organism>
<keyword evidence="4" id="KW-1185">Reference proteome</keyword>
<gene>
    <name evidence="3" type="ORF">GCM10022392_01220</name>
</gene>
<feature type="region of interest" description="Disordered" evidence="1">
    <location>
        <begin position="911"/>
        <end position="931"/>
    </location>
</feature>
<evidence type="ECO:0000259" key="2">
    <source>
        <dbReference type="Pfam" id="PF14905"/>
    </source>
</evidence>
<dbReference type="Gene3D" id="2.60.40.1120">
    <property type="entry name" value="Carboxypeptidase-like, regulatory domain"/>
    <property type="match status" value="1"/>
</dbReference>
<reference evidence="4" key="1">
    <citation type="journal article" date="2019" name="Int. J. Syst. Evol. Microbiol.">
        <title>The Global Catalogue of Microorganisms (GCM) 10K type strain sequencing project: providing services to taxonomists for standard genome sequencing and annotation.</title>
        <authorList>
            <consortium name="The Broad Institute Genomics Platform"/>
            <consortium name="The Broad Institute Genome Sequencing Center for Infectious Disease"/>
            <person name="Wu L."/>
            <person name="Ma J."/>
        </authorList>
    </citation>
    <scope>NUCLEOTIDE SEQUENCE [LARGE SCALE GENOMIC DNA]</scope>
    <source>
        <strain evidence="4">JCM 17085</strain>
    </source>
</reference>
<dbReference type="SUPFAM" id="SSF49464">
    <property type="entry name" value="Carboxypeptidase regulatory domain-like"/>
    <property type="match status" value="1"/>
</dbReference>
<name>A0ABP7W9L9_9SPHI</name>
<dbReference type="Proteomes" id="UP001500841">
    <property type="component" value="Unassembled WGS sequence"/>
</dbReference>
<feature type="domain" description="Outer membrane protein beta-barrel" evidence="2">
    <location>
        <begin position="431"/>
        <end position="901"/>
    </location>
</feature>
<evidence type="ECO:0000313" key="4">
    <source>
        <dbReference type="Proteomes" id="UP001500841"/>
    </source>
</evidence>
<dbReference type="SUPFAM" id="SSF56935">
    <property type="entry name" value="Porins"/>
    <property type="match status" value="1"/>
</dbReference>
<comment type="caution">
    <text evidence="3">The sequence shown here is derived from an EMBL/GenBank/DDBJ whole genome shotgun (WGS) entry which is preliminary data.</text>
</comment>
<dbReference type="InterPro" id="IPR041700">
    <property type="entry name" value="OMP_b-brl_3"/>
</dbReference>
<protein>
    <recommendedName>
        <fullName evidence="2">Outer membrane protein beta-barrel domain-containing protein</fullName>
    </recommendedName>
</protein>
<proteinExistence type="predicted"/>
<dbReference type="Pfam" id="PF14905">
    <property type="entry name" value="OMP_b-brl_3"/>
    <property type="match status" value="1"/>
</dbReference>
<evidence type="ECO:0000256" key="1">
    <source>
        <dbReference type="SAM" id="MobiDB-lite"/>
    </source>
</evidence>
<sequence length="931" mass="103892">MKKLLVLIAFILSIYGKLLAQNKPLPPPLPTREVSGIVKDEKGETIPGALVTLKSEKDTIKTATNEDGIFVFKDVKRATFNLTISSIGSTTFVKKYLNSDVAKKIVLDPVTLKDANNKINEVTINGTPSVTYKTDTVEYRAADYKVRANSTVDELLKKMEGMEVGTDGSLIHQGENVVRAKLNGKEFAGGSVAQAIKNLPADIVEKIQIVDDYGDQAARTGIKTGLPEKILNITTKPDRSVGLTGRTTDQAGNNGRYDAQVSVQRIDANQVISLIGNLKSTVDGIGGGNPGTTQSGSPSFSYRDQWSKKIQVNTSYSYWFNNNNSTNRQYGNYITSQGPQYFDQSGSNENRSNGHNAHFQMDIQADSLNFIQLNPSFSTSNSSNSNNYRHNETDDYTDTTGASRFQHILSNGVNSNSNNNNNYAINGLYVHLFKKPKRNISVTFNASRSESMSDGRSNKSYRYFKDSTLLVPDTALDSTINVLVTRRNKRTSYSTTATYTEPLGEFSLLEFRGDFSRSTNDAHSTQAEVNSNGVLVDRPDLSNIYNFAITQSRYTANYRFDGKKVNMSIGATAINYKLDGAKVDNNTFQKATSSRTNFKVIPAFRFSYAWSRTQRIQLNYNGANIDPDFSQIQPFTDRTSPLNIIVGNPNLNPGFNHAINGSYNNYIANSRFNISLNGYANFYTNKITTNTLTRTTITVNGADTSRKNYREVHYINLNGSKSFGTGYGISKQLDDRRYNLSLNGSINYDYSTAMDNGVLYHTTTWRFDDRVGPRINPNDNIEVNPYVGYTLTRGFSSLPKSRSSLYQTTRLAIDGKMYFLKTHQIHYSASKNFVSGIQNSTNPFVVNVGYQKEFLEKRNLVLTFDVFDILHQNNFIQQTIPPGGGQINTISNTNSRYFLVGLRLNLQKWGGRPQHNGKNMQRRGDGSFIYN</sequence>